<proteinExistence type="predicted"/>
<feature type="non-terminal residue" evidence="2">
    <location>
        <position position="51"/>
    </location>
</feature>
<evidence type="ECO:0000256" key="1">
    <source>
        <dbReference type="SAM" id="Phobius"/>
    </source>
</evidence>
<name>X1E3M8_9ZZZZ</name>
<feature type="transmembrane region" description="Helical" evidence="1">
    <location>
        <begin position="26"/>
        <end position="49"/>
    </location>
</feature>
<reference evidence="2" key="1">
    <citation type="journal article" date="2014" name="Front. Microbiol.">
        <title>High frequency of phylogenetically diverse reductive dehalogenase-homologous genes in deep subseafloor sedimentary metagenomes.</title>
        <authorList>
            <person name="Kawai M."/>
            <person name="Futagami T."/>
            <person name="Toyoda A."/>
            <person name="Takaki Y."/>
            <person name="Nishi S."/>
            <person name="Hori S."/>
            <person name="Arai W."/>
            <person name="Tsubouchi T."/>
            <person name="Morono Y."/>
            <person name="Uchiyama I."/>
            <person name="Ito T."/>
            <person name="Fujiyama A."/>
            <person name="Inagaki F."/>
            <person name="Takami H."/>
        </authorList>
    </citation>
    <scope>NUCLEOTIDE SEQUENCE</scope>
    <source>
        <strain evidence="2">Expedition CK06-06</strain>
    </source>
</reference>
<protein>
    <submittedName>
        <fullName evidence="2">Uncharacterized protein</fullName>
    </submittedName>
</protein>
<evidence type="ECO:0000313" key="2">
    <source>
        <dbReference type="EMBL" id="GAH11794.1"/>
    </source>
</evidence>
<sequence length="51" mass="5852">MYAQQPPTRHIPGILSYLDFFSKKKLAYVLFFSLPAVISFLSFILNSLLTN</sequence>
<organism evidence="2">
    <name type="scientific">marine sediment metagenome</name>
    <dbReference type="NCBI Taxonomy" id="412755"/>
    <lineage>
        <taxon>unclassified sequences</taxon>
        <taxon>metagenomes</taxon>
        <taxon>ecological metagenomes</taxon>
    </lineage>
</organism>
<keyword evidence="1" id="KW-1133">Transmembrane helix</keyword>
<dbReference type="EMBL" id="BART01039215">
    <property type="protein sequence ID" value="GAH11794.1"/>
    <property type="molecule type" value="Genomic_DNA"/>
</dbReference>
<gene>
    <name evidence="2" type="ORF">S01H4_64584</name>
</gene>
<dbReference type="AlphaFoldDB" id="X1E3M8"/>
<keyword evidence="1" id="KW-0472">Membrane</keyword>
<keyword evidence="1" id="KW-0812">Transmembrane</keyword>
<comment type="caution">
    <text evidence="2">The sequence shown here is derived from an EMBL/GenBank/DDBJ whole genome shotgun (WGS) entry which is preliminary data.</text>
</comment>
<accession>X1E3M8</accession>